<dbReference type="OMA" id="WQLHGAC"/>
<keyword evidence="16" id="KW-1185">Reference proteome</keyword>
<evidence type="ECO:0000256" key="7">
    <source>
        <dbReference type="ARBA" id="ARBA00023014"/>
    </source>
</evidence>
<keyword evidence="4 12" id="KW-0963">Cytoplasm</keyword>
<accession>A0A110BG95</accession>
<dbReference type="EMBL" id="BJNT01000016">
    <property type="protein sequence ID" value="GEC86798.1"/>
    <property type="molecule type" value="Genomic_DNA"/>
</dbReference>
<comment type="PTM">
    <text evidence="12">Upon Fe-S cluster removal intramolecular disulfide bonds are formed.</text>
</comment>
<dbReference type="GeneID" id="82888231"/>
<evidence type="ECO:0000259" key="13">
    <source>
        <dbReference type="PROSITE" id="PS51674"/>
    </source>
</evidence>
<proteinExistence type="inferred from homology"/>
<evidence type="ECO:0000256" key="1">
    <source>
        <dbReference type="ARBA" id="ARBA00004496"/>
    </source>
</evidence>
<dbReference type="GO" id="GO:0045892">
    <property type="term" value="P:negative regulation of DNA-templated transcription"/>
    <property type="evidence" value="ECO:0007669"/>
    <property type="project" value="TreeGrafter"/>
</dbReference>
<comment type="PTM">
    <text evidence="12">The Fe-S cluster can be nitrosylated by nitric oxide (NO).</text>
</comment>
<evidence type="ECO:0000256" key="3">
    <source>
        <dbReference type="ARBA" id="ARBA00022485"/>
    </source>
</evidence>
<evidence type="ECO:0000256" key="6">
    <source>
        <dbReference type="ARBA" id="ARBA00023004"/>
    </source>
</evidence>
<evidence type="ECO:0000256" key="10">
    <source>
        <dbReference type="ARBA" id="ARBA00023157"/>
    </source>
</evidence>
<feature type="binding site" evidence="12">
    <location>
        <position position="56"/>
    </location>
    <ligand>
        <name>[4Fe-4S] cluster</name>
        <dbReference type="ChEBI" id="CHEBI:49883"/>
    </ligand>
</feature>
<evidence type="ECO:0000256" key="8">
    <source>
        <dbReference type="ARBA" id="ARBA00023015"/>
    </source>
</evidence>
<dbReference type="GO" id="GO:0051539">
    <property type="term" value="F:4 iron, 4 sulfur cluster binding"/>
    <property type="evidence" value="ECO:0007669"/>
    <property type="project" value="UniProtKB-UniRule"/>
</dbReference>
<evidence type="ECO:0000256" key="12">
    <source>
        <dbReference type="HAMAP-Rule" id="MF_01479"/>
    </source>
</evidence>
<dbReference type="InterPro" id="IPR034768">
    <property type="entry name" value="4FE4S_WBL"/>
</dbReference>
<dbReference type="PROSITE" id="PS51674">
    <property type="entry name" value="4FE4S_WBL"/>
    <property type="match status" value="1"/>
</dbReference>
<evidence type="ECO:0000313" key="15">
    <source>
        <dbReference type="EMBL" id="GEC86798.1"/>
    </source>
</evidence>
<keyword evidence="11 12" id="KW-0804">Transcription</keyword>
<organism evidence="14 16">
    <name type="scientific">Corynebacterium variabile</name>
    <dbReference type="NCBI Taxonomy" id="1727"/>
    <lineage>
        <taxon>Bacteria</taxon>
        <taxon>Bacillati</taxon>
        <taxon>Actinomycetota</taxon>
        <taxon>Actinomycetes</taxon>
        <taxon>Mycobacteriales</taxon>
        <taxon>Corynebacteriaceae</taxon>
        <taxon>Corynebacterium</taxon>
    </lineage>
</organism>
<evidence type="ECO:0000256" key="11">
    <source>
        <dbReference type="ARBA" id="ARBA00023163"/>
    </source>
</evidence>
<dbReference type="InterPro" id="IPR003482">
    <property type="entry name" value="Whib"/>
</dbReference>
<comment type="cofactor">
    <cofactor evidence="12">
        <name>[4Fe-4S] cluster</name>
        <dbReference type="ChEBI" id="CHEBI:49883"/>
    </cofactor>
    <text evidence="12">Binds 1 [4Fe-4S] cluster per subunit. Following nitrosylation of the [4Fe-4S] cluster binds 1 [4Fe-8(NO)] cluster per subunit.</text>
</comment>
<keyword evidence="3 12" id="KW-0004">4Fe-4S</keyword>
<comment type="function">
    <text evidence="12">Acts as a transcriptional regulator. Probably redox-responsive. The apo- but not holo-form probably binds DNA.</text>
</comment>
<feature type="binding site" evidence="12">
    <location>
        <position position="53"/>
    </location>
    <ligand>
        <name>[4Fe-4S] cluster</name>
        <dbReference type="ChEBI" id="CHEBI:49883"/>
    </ligand>
</feature>
<comment type="similarity">
    <text evidence="2 12">Belongs to the WhiB family.</text>
</comment>
<evidence type="ECO:0000313" key="16">
    <source>
        <dbReference type="Proteomes" id="UP000182498"/>
    </source>
</evidence>
<keyword evidence="6 12" id="KW-0408">Iron</keyword>
<name>A0A110BG95_9CORY</name>
<evidence type="ECO:0000313" key="14">
    <source>
        <dbReference type="EMBL" id="CUU64882.1"/>
    </source>
</evidence>
<dbReference type="GO" id="GO:0003677">
    <property type="term" value="F:DNA binding"/>
    <property type="evidence" value="ECO:0007669"/>
    <property type="project" value="UniProtKB-UniRule"/>
</dbReference>
<evidence type="ECO:0000256" key="2">
    <source>
        <dbReference type="ARBA" id="ARBA00006597"/>
    </source>
</evidence>
<dbReference type="HAMAP" id="MF_01479">
    <property type="entry name" value="WhiB"/>
    <property type="match status" value="1"/>
</dbReference>
<dbReference type="GO" id="GO:0045454">
    <property type="term" value="P:cell redox homeostasis"/>
    <property type="evidence" value="ECO:0007669"/>
    <property type="project" value="TreeGrafter"/>
</dbReference>
<dbReference type="Proteomes" id="UP000319986">
    <property type="component" value="Unassembled WGS sequence"/>
</dbReference>
<dbReference type="PANTHER" id="PTHR38839">
    <property type="entry name" value="TRANSCRIPTIONAL REGULATOR WHID-RELATED"/>
    <property type="match status" value="1"/>
</dbReference>
<evidence type="ECO:0000313" key="17">
    <source>
        <dbReference type="Proteomes" id="UP000319986"/>
    </source>
</evidence>
<feature type="domain" description="4Fe-4S Wbl-type" evidence="13">
    <location>
        <begin position="22"/>
        <end position="86"/>
    </location>
</feature>
<evidence type="ECO:0000256" key="4">
    <source>
        <dbReference type="ARBA" id="ARBA00022490"/>
    </source>
</evidence>
<comment type="subcellular location">
    <subcellularLocation>
        <location evidence="1 12">Cytoplasm</location>
    </subcellularLocation>
</comment>
<protein>
    <recommendedName>
        <fullName evidence="12">Transcriptional regulator WhiB</fullName>
    </recommendedName>
</protein>
<dbReference type="EMBL" id="FAUH01000001">
    <property type="protein sequence ID" value="CUU64882.1"/>
    <property type="molecule type" value="Genomic_DNA"/>
</dbReference>
<dbReference type="RefSeq" id="WP_014010791.1">
    <property type="nucleotide sequence ID" value="NZ_BJNT01000016.1"/>
</dbReference>
<reference evidence="14" key="2">
    <citation type="submission" date="2015-11" db="EMBL/GenBank/DDBJ databases">
        <authorList>
            <person name="Zhang Y."/>
            <person name="Guo Z."/>
        </authorList>
    </citation>
    <scope>NUCLEOTIDE SEQUENCE [LARGE SCALE GENOMIC DNA]</scope>
    <source>
        <strain evidence="14">Mu292</strain>
    </source>
</reference>
<reference evidence="16" key="1">
    <citation type="submission" date="2015-11" db="EMBL/GenBank/DDBJ databases">
        <authorList>
            <person name="Dugat-Bony E."/>
        </authorList>
    </citation>
    <scope>NUCLEOTIDE SEQUENCE [LARGE SCALE GENOMIC DNA]</scope>
    <source>
        <strain evidence="16">Mu292</strain>
    </source>
</reference>
<keyword evidence="7 12" id="KW-0411">Iron-sulfur</keyword>
<evidence type="ECO:0000256" key="9">
    <source>
        <dbReference type="ARBA" id="ARBA00023125"/>
    </source>
</evidence>
<dbReference type="Proteomes" id="UP000182498">
    <property type="component" value="Unassembled WGS sequence"/>
</dbReference>
<keyword evidence="10 12" id="KW-1015">Disulfide bond</keyword>
<dbReference type="Pfam" id="PF02467">
    <property type="entry name" value="Whib"/>
    <property type="match status" value="1"/>
</dbReference>
<dbReference type="GO" id="GO:0046872">
    <property type="term" value="F:metal ion binding"/>
    <property type="evidence" value="ECO:0007669"/>
    <property type="project" value="UniProtKB-KW"/>
</dbReference>
<evidence type="ECO:0000256" key="5">
    <source>
        <dbReference type="ARBA" id="ARBA00022723"/>
    </source>
</evidence>
<dbReference type="GO" id="GO:0047134">
    <property type="term" value="F:protein-disulfide reductase [NAD(P)H] activity"/>
    <property type="evidence" value="ECO:0007669"/>
    <property type="project" value="TreeGrafter"/>
</dbReference>
<keyword evidence="9 12" id="KW-0238">DNA-binding</keyword>
<feature type="binding site" evidence="12">
    <location>
        <position position="62"/>
    </location>
    <ligand>
        <name>[4Fe-4S] cluster</name>
        <dbReference type="ChEBI" id="CHEBI:49883"/>
    </ligand>
</feature>
<reference evidence="15 17" key="3">
    <citation type="submission" date="2019-06" db="EMBL/GenBank/DDBJ databases">
        <title>Whole genome shotgun sequence of Corynebacterium variabile NBRC 15286.</title>
        <authorList>
            <person name="Hosoyama A."/>
            <person name="Uohara A."/>
            <person name="Ohji S."/>
            <person name="Ichikawa N."/>
        </authorList>
    </citation>
    <scope>NUCLEOTIDE SEQUENCE [LARGE SCALE GENOMIC DNA]</scope>
    <source>
        <strain evidence="15 17">NBRC 15286</strain>
    </source>
</reference>
<keyword evidence="5 12" id="KW-0479">Metal-binding</keyword>
<dbReference type="GO" id="GO:0005737">
    <property type="term" value="C:cytoplasm"/>
    <property type="evidence" value="ECO:0007669"/>
    <property type="project" value="UniProtKB-SubCell"/>
</dbReference>
<feature type="binding site" evidence="12">
    <location>
        <position position="23"/>
    </location>
    <ligand>
        <name>[4Fe-4S] cluster</name>
        <dbReference type="ChEBI" id="CHEBI:49883"/>
    </ligand>
</feature>
<dbReference type="OrthoDB" id="4954884at2"/>
<dbReference type="PANTHER" id="PTHR38839:SF5">
    <property type="entry name" value="TRANSCRIPTIONAL REGULATOR WHID"/>
    <property type="match status" value="1"/>
</dbReference>
<dbReference type="GO" id="GO:0035731">
    <property type="term" value="F:dinitrosyl-iron complex binding"/>
    <property type="evidence" value="ECO:0007669"/>
    <property type="project" value="UniProtKB-UniRule"/>
</dbReference>
<dbReference type="AlphaFoldDB" id="A0A110BG95"/>
<sequence>MPQPSQLPGPTSDFWEWQLRGACRGAASAVFFHPDGERGRARTMREHRAKAICRECPVLVQCRDHALAVGEVYGIWGGMSESERAAADRRQRAGRVVGRVTGGASRTAREVHVSA</sequence>
<keyword evidence="8 12" id="KW-0805">Transcription regulation</keyword>
<gene>
    <name evidence="12" type="primary">whiB</name>
    <name evidence="15" type="ORF">CVA01_21120</name>
    <name evidence="14" type="ORF">CVAR292_00187</name>
</gene>